<gene>
    <name evidence="2" type="ORF">JRQ81_004947</name>
</gene>
<sequence length="88" mass="9947">MSGSKKISVNTRQEGLRMDAFREMEPEGNRLWISSIHFRLSSSAAQLRDVKNLLKAEGQLNAESTEEARSNNGENASNWKSLLLPMPW</sequence>
<feature type="compositionally biased region" description="Polar residues" evidence="1">
    <location>
        <begin position="70"/>
        <end position="80"/>
    </location>
</feature>
<dbReference type="Proteomes" id="UP001142489">
    <property type="component" value="Unassembled WGS sequence"/>
</dbReference>
<keyword evidence="3" id="KW-1185">Reference proteome</keyword>
<organism evidence="2 3">
    <name type="scientific">Phrynocephalus forsythii</name>
    <dbReference type="NCBI Taxonomy" id="171643"/>
    <lineage>
        <taxon>Eukaryota</taxon>
        <taxon>Metazoa</taxon>
        <taxon>Chordata</taxon>
        <taxon>Craniata</taxon>
        <taxon>Vertebrata</taxon>
        <taxon>Euteleostomi</taxon>
        <taxon>Lepidosauria</taxon>
        <taxon>Squamata</taxon>
        <taxon>Bifurcata</taxon>
        <taxon>Unidentata</taxon>
        <taxon>Episquamata</taxon>
        <taxon>Toxicofera</taxon>
        <taxon>Iguania</taxon>
        <taxon>Acrodonta</taxon>
        <taxon>Agamidae</taxon>
        <taxon>Agaminae</taxon>
        <taxon>Phrynocephalus</taxon>
    </lineage>
</organism>
<name>A0A9Q1B6G2_9SAUR</name>
<proteinExistence type="predicted"/>
<comment type="caution">
    <text evidence="2">The sequence shown here is derived from an EMBL/GenBank/DDBJ whole genome shotgun (WGS) entry which is preliminary data.</text>
</comment>
<dbReference type="EMBL" id="JAPFRF010000002">
    <property type="protein sequence ID" value="KAJ7341155.1"/>
    <property type="molecule type" value="Genomic_DNA"/>
</dbReference>
<protein>
    <submittedName>
        <fullName evidence="2">Uncharacterized protein</fullName>
    </submittedName>
</protein>
<evidence type="ECO:0000313" key="3">
    <source>
        <dbReference type="Proteomes" id="UP001142489"/>
    </source>
</evidence>
<accession>A0A9Q1B6G2</accession>
<evidence type="ECO:0000313" key="2">
    <source>
        <dbReference type="EMBL" id="KAJ7341155.1"/>
    </source>
</evidence>
<feature type="region of interest" description="Disordered" evidence="1">
    <location>
        <begin position="59"/>
        <end position="88"/>
    </location>
</feature>
<reference evidence="2" key="1">
    <citation type="journal article" date="2023" name="DNA Res.">
        <title>Chromosome-level genome assembly of Phrynocephalus forsythii using third-generation DNA sequencing and Hi-C analysis.</title>
        <authorList>
            <person name="Qi Y."/>
            <person name="Zhao W."/>
            <person name="Zhao Y."/>
            <person name="Niu C."/>
            <person name="Cao S."/>
            <person name="Zhang Y."/>
        </authorList>
    </citation>
    <scope>NUCLEOTIDE SEQUENCE</scope>
    <source>
        <tissue evidence="2">Muscle</tissue>
    </source>
</reference>
<dbReference type="AlphaFoldDB" id="A0A9Q1B6G2"/>
<evidence type="ECO:0000256" key="1">
    <source>
        <dbReference type="SAM" id="MobiDB-lite"/>
    </source>
</evidence>